<evidence type="ECO:0000256" key="5">
    <source>
        <dbReference type="ARBA" id="ARBA00022490"/>
    </source>
</evidence>
<feature type="compositionally biased region" description="Polar residues" evidence="16">
    <location>
        <begin position="14"/>
        <end position="45"/>
    </location>
</feature>
<dbReference type="PROSITE" id="PS50089">
    <property type="entry name" value="ZF_RING_2"/>
    <property type="match status" value="1"/>
</dbReference>
<proteinExistence type="predicted"/>
<dbReference type="SUPFAM" id="SSF50978">
    <property type="entry name" value="WD40 repeat-like"/>
    <property type="match status" value="1"/>
</dbReference>
<protein>
    <recommendedName>
        <fullName evidence="4">RING-type E3 ubiquitin transferase</fullName>
        <ecNumber evidence="4">2.3.2.27</ecNumber>
    </recommendedName>
</protein>
<evidence type="ECO:0000256" key="4">
    <source>
        <dbReference type="ARBA" id="ARBA00012483"/>
    </source>
</evidence>
<evidence type="ECO:0000256" key="14">
    <source>
        <dbReference type="PROSITE-ProRule" id="PRU00175"/>
    </source>
</evidence>
<dbReference type="AlphaFoldDB" id="A0A7S4IIH0"/>
<keyword evidence="14" id="KW-0862">Zinc</keyword>
<reference evidence="18" key="1">
    <citation type="submission" date="2021-01" db="EMBL/GenBank/DDBJ databases">
        <authorList>
            <person name="Corre E."/>
            <person name="Pelletier E."/>
            <person name="Niang G."/>
            <person name="Scheremetjew M."/>
            <person name="Finn R."/>
            <person name="Kale V."/>
            <person name="Holt S."/>
            <person name="Cochrane G."/>
            <person name="Meng A."/>
            <person name="Brown T."/>
            <person name="Cohen L."/>
        </authorList>
    </citation>
    <scope>NUCLEOTIDE SEQUENCE</scope>
    <source>
        <strain evidence="18">DIVA3 518/3/11/1/6</strain>
    </source>
</reference>
<keyword evidence="14" id="KW-0479">Metal-binding</keyword>
<evidence type="ECO:0000256" key="8">
    <source>
        <dbReference type="ARBA" id="ARBA00022737"/>
    </source>
</evidence>
<dbReference type="InterPro" id="IPR037381">
    <property type="entry name" value="RFWD3"/>
</dbReference>
<dbReference type="SMART" id="SM00184">
    <property type="entry name" value="RING"/>
    <property type="match status" value="1"/>
</dbReference>
<keyword evidence="12" id="KW-0539">Nucleus</keyword>
<dbReference type="SUPFAM" id="SSF57850">
    <property type="entry name" value="RING/U-box"/>
    <property type="match status" value="1"/>
</dbReference>
<dbReference type="Gene3D" id="2.130.10.10">
    <property type="entry name" value="YVTN repeat-like/Quinoprotein amine dehydrogenase"/>
    <property type="match status" value="1"/>
</dbReference>
<dbReference type="Pfam" id="PF13639">
    <property type="entry name" value="zf-RING_2"/>
    <property type="match status" value="1"/>
</dbReference>
<dbReference type="GO" id="GO:0061630">
    <property type="term" value="F:ubiquitin protein ligase activity"/>
    <property type="evidence" value="ECO:0007669"/>
    <property type="project" value="UniProtKB-EC"/>
</dbReference>
<comment type="pathway">
    <text evidence="3">Protein modification; protein ubiquitination.</text>
</comment>
<accession>A0A7S4IIH0</accession>
<dbReference type="EC" id="2.3.2.27" evidence="4"/>
<dbReference type="GO" id="GO:0005737">
    <property type="term" value="C:cytoplasm"/>
    <property type="evidence" value="ECO:0007669"/>
    <property type="project" value="UniProtKB-SubCell"/>
</dbReference>
<evidence type="ECO:0000256" key="13">
    <source>
        <dbReference type="ARBA" id="ARBA00034306"/>
    </source>
</evidence>
<feature type="coiled-coil region" evidence="15">
    <location>
        <begin position="194"/>
        <end position="249"/>
    </location>
</feature>
<evidence type="ECO:0000313" key="18">
    <source>
        <dbReference type="EMBL" id="CAE2230485.1"/>
    </source>
</evidence>
<keyword evidence="7" id="KW-0808">Transferase</keyword>
<feature type="domain" description="RING-type" evidence="17">
    <location>
        <begin position="122"/>
        <end position="170"/>
    </location>
</feature>
<keyword evidence="10" id="KW-0833">Ubl conjugation pathway</keyword>
<keyword evidence="5" id="KW-0963">Cytoplasm</keyword>
<evidence type="ECO:0000256" key="16">
    <source>
        <dbReference type="SAM" id="MobiDB-lite"/>
    </source>
</evidence>
<dbReference type="GO" id="GO:0008270">
    <property type="term" value="F:zinc ion binding"/>
    <property type="evidence" value="ECO:0007669"/>
    <property type="project" value="UniProtKB-KW"/>
</dbReference>
<name>A0A7S4IIH0_9EUKA</name>
<keyword evidence="14" id="KW-0863">Zinc-finger</keyword>
<evidence type="ECO:0000256" key="6">
    <source>
        <dbReference type="ARBA" id="ARBA00022574"/>
    </source>
</evidence>
<comment type="subcellular location">
    <subcellularLocation>
        <location evidence="2">Cytoplasm</location>
    </subcellularLocation>
    <subcellularLocation>
        <location evidence="13">Nucleus</location>
        <location evidence="13">Nuclear body</location>
    </subcellularLocation>
</comment>
<dbReference type="InterPro" id="IPR001841">
    <property type="entry name" value="Znf_RING"/>
</dbReference>
<evidence type="ECO:0000256" key="2">
    <source>
        <dbReference type="ARBA" id="ARBA00004496"/>
    </source>
</evidence>
<evidence type="ECO:0000256" key="10">
    <source>
        <dbReference type="ARBA" id="ARBA00022786"/>
    </source>
</evidence>
<dbReference type="GO" id="GO:0016604">
    <property type="term" value="C:nuclear body"/>
    <property type="evidence" value="ECO:0007669"/>
    <property type="project" value="UniProtKB-SubCell"/>
</dbReference>
<dbReference type="InterPro" id="IPR015943">
    <property type="entry name" value="WD40/YVTN_repeat-like_dom_sf"/>
</dbReference>
<evidence type="ECO:0000256" key="3">
    <source>
        <dbReference type="ARBA" id="ARBA00004906"/>
    </source>
</evidence>
<evidence type="ECO:0000256" key="7">
    <source>
        <dbReference type="ARBA" id="ARBA00022679"/>
    </source>
</evidence>
<dbReference type="Pfam" id="PF23419">
    <property type="entry name" value="WD40_RFWD3"/>
    <property type="match status" value="1"/>
</dbReference>
<keyword evidence="15" id="KW-0175">Coiled coil</keyword>
<feature type="region of interest" description="Disordered" evidence="16">
    <location>
        <begin position="1"/>
        <end position="46"/>
    </location>
</feature>
<gene>
    <name evidence="18" type="ORF">VSP0166_LOCUS12937</name>
</gene>
<evidence type="ECO:0000256" key="1">
    <source>
        <dbReference type="ARBA" id="ARBA00000900"/>
    </source>
</evidence>
<dbReference type="InterPro" id="IPR036322">
    <property type="entry name" value="WD40_repeat_dom_sf"/>
</dbReference>
<organism evidence="18">
    <name type="scientific">Vannella robusta</name>
    <dbReference type="NCBI Taxonomy" id="1487602"/>
    <lineage>
        <taxon>Eukaryota</taxon>
        <taxon>Amoebozoa</taxon>
        <taxon>Discosea</taxon>
        <taxon>Flabellinia</taxon>
        <taxon>Vannellidae</taxon>
        <taxon>Vannella</taxon>
    </lineage>
</organism>
<dbReference type="GO" id="GO:0036297">
    <property type="term" value="P:interstrand cross-link repair"/>
    <property type="evidence" value="ECO:0007669"/>
    <property type="project" value="InterPro"/>
</dbReference>
<dbReference type="InterPro" id="IPR013083">
    <property type="entry name" value="Znf_RING/FYVE/PHD"/>
</dbReference>
<comment type="catalytic activity">
    <reaction evidence="1">
        <text>S-ubiquitinyl-[E2 ubiquitin-conjugating enzyme]-L-cysteine + [acceptor protein]-L-lysine = [E2 ubiquitin-conjugating enzyme]-L-cysteine + N(6)-ubiquitinyl-[acceptor protein]-L-lysine.</text>
        <dbReference type="EC" id="2.3.2.27"/>
    </reaction>
</comment>
<dbReference type="EMBL" id="HBKP01018237">
    <property type="protein sequence ID" value="CAE2230485.1"/>
    <property type="molecule type" value="Transcribed_RNA"/>
</dbReference>
<dbReference type="PANTHER" id="PTHR16047:SF7">
    <property type="entry name" value="E3 UBIQUITIN-PROTEIN LIGASE RFWD3"/>
    <property type="match status" value="1"/>
</dbReference>
<evidence type="ECO:0000259" key="17">
    <source>
        <dbReference type="PROSITE" id="PS50089"/>
    </source>
</evidence>
<dbReference type="PANTHER" id="PTHR16047">
    <property type="entry name" value="RFWD3 PROTEIN"/>
    <property type="match status" value="1"/>
</dbReference>
<sequence length="643" mass="71841">MQGSSDSEALFSFISPSPMDTSVPQVSVTTGATSGESNIIHSLNTSDDSDDDDVIILDDGEDVLPSPREIQTEVVDLVSSTGFLDPSKFKSKNAIDLTPTEDPPRAISLPKFDNEDDEKMKCPICLERWSANGSHRVCTLRCGHLFGLSCIRSWMASNRSAKRPSCPICHKGIFPNDIVCLFVGDIYALESAELDLFNERLKSAKLERDNAKRTASELKRTLTQREKYIKQLEEELQMFKNEAKKTLTKPNTVSTPPPLKTRRTESPYFQGNLTNGLENAISLSNIPTSPPVASAKDYLAFSQTFNIAVRGARTAEFLGADSSIVVNTSQQFKQNYGLMKISLMDPSIREQVWYHTDVIRDIKSKENLLLCASFDHFASVIDTRNLNKVTSFPVETKAWSCEWSSDENFCYIGCQNNMIKLFDMRAPDKCVDVLRREEFQQPCHSLCRVDSRIDGCIDTLIGGCMNGASVYMNMKEASLSTFKLLEPELEGKCISVACDPISSLCLASYRTTKEYKKTSHHVFHLDVAMENKVNIRTNPFRVLYGQVEQPLMSRSTIISVFGGYPRVLAVANEGIRTTIWDTKNGQTLQSLPHARILDVKAWIKSDSLMKSGKRLRTAQTGTDFLCTVDSSSLRVYSTNPSQK</sequence>
<keyword evidence="9" id="KW-0227">DNA damage</keyword>
<evidence type="ECO:0000256" key="9">
    <source>
        <dbReference type="ARBA" id="ARBA00022763"/>
    </source>
</evidence>
<keyword evidence="6" id="KW-0853">WD repeat</keyword>
<dbReference type="GO" id="GO:0016567">
    <property type="term" value="P:protein ubiquitination"/>
    <property type="evidence" value="ECO:0007669"/>
    <property type="project" value="InterPro"/>
</dbReference>
<dbReference type="Gene3D" id="3.30.40.10">
    <property type="entry name" value="Zinc/RING finger domain, C3HC4 (zinc finger)"/>
    <property type="match status" value="1"/>
</dbReference>
<evidence type="ECO:0000256" key="11">
    <source>
        <dbReference type="ARBA" id="ARBA00023204"/>
    </source>
</evidence>
<evidence type="ECO:0000256" key="12">
    <source>
        <dbReference type="ARBA" id="ARBA00023242"/>
    </source>
</evidence>
<dbReference type="InterPro" id="IPR056527">
    <property type="entry name" value="WD40_RFWD3"/>
</dbReference>
<keyword evidence="11" id="KW-0234">DNA repair</keyword>
<evidence type="ECO:0000256" key="15">
    <source>
        <dbReference type="SAM" id="Coils"/>
    </source>
</evidence>
<keyword evidence="8" id="KW-0677">Repeat</keyword>